<protein>
    <submittedName>
        <fullName evidence="10">Ger(X)C family spore germination protein</fullName>
    </submittedName>
</protein>
<keyword evidence="5" id="KW-0472">Membrane</keyword>
<dbReference type="Pfam" id="PF05504">
    <property type="entry name" value="Spore_GerAC"/>
    <property type="match status" value="1"/>
</dbReference>
<reference evidence="10 11" key="1">
    <citation type="submission" date="2019-11" db="EMBL/GenBank/DDBJ databases">
        <title>Gracilibacillus salitolerans sp. nov., a moderate halophile isolated from a saline soil in northwest China.</title>
        <authorList>
            <person name="Gan L."/>
        </authorList>
    </citation>
    <scope>NUCLEOTIDE SEQUENCE [LARGE SCALE GENOMIC DNA]</scope>
    <source>
        <strain evidence="10 11">SCU50</strain>
    </source>
</reference>
<evidence type="ECO:0000259" key="9">
    <source>
        <dbReference type="Pfam" id="PF25198"/>
    </source>
</evidence>
<keyword evidence="4" id="KW-0732">Signal</keyword>
<evidence type="ECO:0000313" key="11">
    <source>
        <dbReference type="Proteomes" id="UP000339690"/>
    </source>
</evidence>
<dbReference type="PANTHER" id="PTHR35789">
    <property type="entry name" value="SPORE GERMINATION PROTEIN B3"/>
    <property type="match status" value="1"/>
</dbReference>
<dbReference type="GO" id="GO:0009847">
    <property type="term" value="P:spore germination"/>
    <property type="evidence" value="ECO:0007669"/>
    <property type="project" value="InterPro"/>
</dbReference>
<sequence length="383" mass="43060">MLMKRLFTIGILLILTGCWSSKELVEYGFIMGVSFDENENEEIEFYAQIYSPAETIGGTSGSETPFYTNINLEGKSVFETARDIPLHLGRKAQWSHMRVLLIGEDFAKAHNIGDVLEFFYRDHETRLMSYVIITNGKASDYWEMKPFIERTISQELRTILDNSTNFTGKSTKSKLLNVAINLSSKSKTTLIPYIKKATNDSLTPVATGAAVLQEGKMVNYVDPADLETLIMLNDEYKGGIINFPCMNNEIEHLKEALEVYSLETKLSPQLNQESLFINITTKINGSLGELQCSSVTTADELKNLEKHIAESIQADMNNVIRYLQENELDVLGIADKLYQQKPQLWKKHQADWGMLLAGSEVNLEVEVKVDSTGMAGGEKVVEE</sequence>
<keyword evidence="6" id="KW-0564">Palmitate</keyword>
<evidence type="ECO:0000256" key="3">
    <source>
        <dbReference type="ARBA" id="ARBA00022544"/>
    </source>
</evidence>
<dbReference type="GO" id="GO:0016020">
    <property type="term" value="C:membrane"/>
    <property type="evidence" value="ECO:0007669"/>
    <property type="project" value="UniProtKB-SubCell"/>
</dbReference>
<evidence type="ECO:0000256" key="4">
    <source>
        <dbReference type="ARBA" id="ARBA00022729"/>
    </source>
</evidence>
<keyword evidence="11" id="KW-1185">Reference proteome</keyword>
<keyword evidence="7" id="KW-0449">Lipoprotein</keyword>
<dbReference type="AlphaFoldDB" id="A0A5Q2TSR0"/>
<evidence type="ECO:0000256" key="7">
    <source>
        <dbReference type="ARBA" id="ARBA00023288"/>
    </source>
</evidence>
<dbReference type="InterPro" id="IPR038501">
    <property type="entry name" value="Spore_GerAC_C_sf"/>
</dbReference>
<evidence type="ECO:0000256" key="6">
    <source>
        <dbReference type="ARBA" id="ARBA00023139"/>
    </source>
</evidence>
<dbReference type="EMBL" id="CP045915">
    <property type="protein sequence ID" value="QGH35818.1"/>
    <property type="molecule type" value="Genomic_DNA"/>
</dbReference>
<dbReference type="PROSITE" id="PS51257">
    <property type="entry name" value="PROKAR_LIPOPROTEIN"/>
    <property type="match status" value="1"/>
</dbReference>
<evidence type="ECO:0000256" key="2">
    <source>
        <dbReference type="ARBA" id="ARBA00007886"/>
    </source>
</evidence>
<keyword evidence="3" id="KW-0309">Germination</keyword>
<feature type="domain" description="Spore germination protein N-terminal" evidence="9">
    <location>
        <begin position="21"/>
        <end position="195"/>
    </location>
</feature>
<dbReference type="Proteomes" id="UP000339690">
    <property type="component" value="Chromosome"/>
</dbReference>
<name>A0A5Q2TSR0_9BACI</name>
<dbReference type="InterPro" id="IPR008844">
    <property type="entry name" value="Spore_GerAC-like"/>
</dbReference>
<dbReference type="InterPro" id="IPR057336">
    <property type="entry name" value="GerAC_N"/>
</dbReference>
<dbReference type="PANTHER" id="PTHR35789:SF1">
    <property type="entry name" value="SPORE GERMINATION PROTEIN B3"/>
    <property type="match status" value="1"/>
</dbReference>
<evidence type="ECO:0000259" key="8">
    <source>
        <dbReference type="Pfam" id="PF05504"/>
    </source>
</evidence>
<dbReference type="Gene3D" id="6.20.190.10">
    <property type="entry name" value="Nutrient germinant receptor protein C, domain 1"/>
    <property type="match status" value="1"/>
</dbReference>
<dbReference type="Pfam" id="PF25198">
    <property type="entry name" value="Spore_GerAC_N"/>
    <property type="match status" value="1"/>
</dbReference>
<gene>
    <name evidence="10" type="ORF">GI584_17945</name>
</gene>
<dbReference type="KEGG" id="grc:GI584_17945"/>
<evidence type="ECO:0000256" key="1">
    <source>
        <dbReference type="ARBA" id="ARBA00004635"/>
    </source>
</evidence>
<evidence type="ECO:0000313" key="10">
    <source>
        <dbReference type="EMBL" id="QGH35818.1"/>
    </source>
</evidence>
<dbReference type="NCBIfam" id="TIGR02887">
    <property type="entry name" value="spore_ger_x_C"/>
    <property type="match status" value="1"/>
</dbReference>
<evidence type="ECO:0000256" key="5">
    <source>
        <dbReference type="ARBA" id="ARBA00023136"/>
    </source>
</evidence>
<organism evidence="10 11">
    <name type="scientific">Gracilibacillus salitolerans</name>
    <dbReference type="NCBI Taxonomy" id="2663022"/>
    <lineage>
        <taxon>Bacteria</taxon>
        <taxon>Bacillati</taxon>
        <taxon>Bacillota</taxon>
        <taxon>Bacilli</taxon>
        <taxon>Bacillales</taxon>
        <taxon>Bacillaceae</taxon>
        <taxon>Gracilibacillus</taxon>
    </lineage>
</organism>
<feature type="domain" description="Spore germination GerAC-like C-terminal" evidence="8">
    <location>
        <begin position="207"/>
        <end position="373"/>
    </location>
</feature>
<comment type="subcellular location">
    <subcellularLocation>
        <location evidence="1">Membrane</location>
        <topology evidence="1">Lipid-anchor</topology>
    </subcellularLocation>
</comment>
<dbReference type="InterPro" id="IPR046953">
    <property type="entry name" value="Spore_GerAC-like_C"/>
</dbReference>
<accession>A0A5Q2TSR0</accession>
<comment type="similarity">
    <text evidence="2">Belongs to the GerABKC lipoprotein family.</text>
</comment>
<dbReference type="Gene3D" id="3.30.300.210">
    <property type="entry name" value="Nutrient germinant receptor protein C, domain 3"/>
    <property type="match status" value="1"/>
</dbReference>
<proteinExistence type="inferred from homology"/>